<evidence type="ECO:0000256" key="2">
    <source>
        <dbReference type="ARBA" id="ARBA00009780"/>
    </source>
</evidence>
<evidence type="ECO:0000256" key="7">
    <source>
        <dbReference type="PIRSR" id="PIRSR608901-1"/>
    </source>
</evidence>
<dbReference type="EMBL" id="NAJL01000017">
    <property type="protein sequence ID" value="TKA28715.1"/>
    <property type="molecule type" value="Genomic_DNA"/>
</dbReference>
<feature type="transmembrane region" description="Helical" evidence="9">
    <location>
        <begin position="94"/>
        <end position="114"/>
    </location>
</feature>
<comment type="similarity">
    <text evidence="2">Belongs to the alkaline ceramidase family.</text>
</comment>
<feature type="transmembrane region" description="Helical" evidence="9">
    <location>
        <begin position="151"/>
        <end position="171"/>
    </location>
</feature>
<accession>A0A4U0U3P1</accession>
<keyword evidence="8" id="KW-0862">Zinc</keyword>
<feature type="binding site" evidence="8">
    <location>
        <position position="89"/>
    </location>
    <ligand>
        <name>Zn(2+)</name>
        <dbReference type="ChEBI" id="CHEBI:29105"/>
        <note>catalytic</note>
    </ligand>
</feature>
<evidence type="ECO:0000313" key="10">
    <source>
        <dbReference type="EMBL" id="TKA28715.1"/>
    </source>
</evidence>
<comment type="subcellular location">
    <subcellularLocation>
        <location evidence="1">Membrane</location>
        <topology evidence="1">Multi-pass membrane protein</topology>
    </subcellularLocation>
</comment>
<feature type="binding site" evidence="8">
    <location>
        <position position="263"/>
    </location>
    <ligand>
        <name>Zn(2+)</name>
        <dbReference type="ChEBI" id="CHEBI:29105"/>
        <note>catalytic</note>
    </ligand>
</feature>
<gene>
    <name evidence="10" type="ORF">B0A50_03043</name>
</gene>
<feature type="transmembrane region" description="Helical" evidence="9">
    <location>
        <begin position="70"/>
        <end position="88"/>
    </location>
</feature>
<keyword evidence="7" id="KW-0106">Calcium</keyword>
<feature type="transmembrane region" description="Helical" evidence="9">
    <location>
        <begin position="264"/>
        <end position="284"/>
    </location>
</feature>
<feature type="transmembrane region" description="Helical" evidence="9">
    <location>
        <begin position="126"/>
        <end position="145"/>
    </location>
</feature>
<feature type="binding site" evidence="7">
    <location>
        <position position="41"/>
    </location>
    <ligand>
        <name>Ca(2+)</name>
        <dbReference type="ChEBI" id="CHEBI:29108"/>
    </ligand>
</feature>
<comment type="cofactor">
    <cofactor evidence="8">
        <name>Zn(2+)</name>
        <dbReference type="ChEBI" id="CHEBI:29105"/>
    </cofactor>
</comment>
<keyword evidence="3 9" id="KW-0812">Transmembrane</keyword>
<reference evidence="10 11" key="1">
    <citation type="submission" date="2017-03" db="EMBL/GenBank/DDBJ databases">
        <title>Genomes of endolithic fungi from Antarctica.</title>
        <authorList>
            <person name="Coleine C."/>
            <person name="Masonjones S."/>
            <person name="Stajich J.E."/>
        </authorList>
    </citation>
    <scope>NUCLEOTIDE SEQUENCE [LARGE SCALE GENOMIC DNA]</scope>
    <source>
        <strain evidence="10 11">CCFEE 6315</strain>
    </source>
</reference>
<dbReference type="Proteomes" id="UP000308549">
    <property type="component" value="Unassembled WGS sequence"/>
</dbReference>
<dbReference type="GO" id="GO:0005789">
    <property type="term" value="C:endoplasmic reticulum membrane"/>
    <property type="evidence" value="ECO:0007669"/>
    <property type="project" value="TreeGrafter"/>
</dbReference>
<dbReference type="PANTHER" id="PTHR46187:SF3">
    <property type="entry name" value="ALKALINE CERAMIDASE 3"/>
    <property type="match status" value="1"/>
</dbReference>
<evidence type="ECO:0000256" key="3">
    <source>
        <dbReference type="ARBA" id="ARBA00022692"/>
    </source>
</evidence>
<feature type="binding site" evidence="7">
    <location>
        <position position="32"/>
    </location>
    <ligand>
        <name>Ca(2+)</name>
        <dbReference type="ChEBI" id="CHEBI:29108"/>
    </ligand>
</feature>
<evidence type="ECO:0000256" key="8">
    <source>
        <dbReference type="PIRSR" id="PIRSR608901-2"/>
    </source>
</evidence>
<keyword evidence="4" id="KW-0378">Hydrolase</keyword>
<proteinExistence type="inferred from homology"/>
<keyword evidence="5 9" id="KW-1133">Transmembrane helix</keyword>
<dbReference type="GO" id="GO:0046513">
    <property type="term" value="P:ceramide biosynthetic process"/>
    <property type="evidence" value="ECO:0007669"/>
    <property type="project" value="TreeGrafter"/>
</dbReference>
<feature type="binding site" evidence="8">
    <location>
        <position position="267"/>
    </location>
    <ligand>
        <name>Zn(2+)</name>
        <dbReference type="ChEBI" id="CHEBI:29105"/>
        <note>catalytic</note>
    </ligand>
</feature>
<keyword evidence="11" id="KW-1185">Reference proteome</keyword>
<protein>
    <submittedName>
        <fullName evidence="10">Uncharacterized protein</fullName>
    </submittedName>
</protein>
<feature type="binding site" evidence="7">
    <location>
        <position position="28"/>
    </location>
    <ligand>
        <name>Ca(2+)</name>
        <dbReference type="ChEBI" id="CHEBI:29108"/>
    </ligand>
</feature>
<name>A0A4U0U3P1_9PEZI</name>
<dbReference type="Pfam" id="PF05875">
    <property type="entry name" value="Ceramidase"/>
    <property type="match status" value="1"/>
</dbReference>
<dbReference type="GO" id="GO:0046872">
    <property type="term" value="F:metal ion binding"/>
    <property type="evidence" value="ECO:0007669"/>
    <property type="project" value="UniProtKB-KW"/>
</dbReference>
<comment type="caution">
    <text evidence="10">The sequence shown here is derived from an EMBL/GenBank/DDBJ whole genome shotgun (WGS) entry which is preliminary data.</text>
</comment>
<evidence type="ECO:0000256" key="1">
    <source>
        <dbReference type="ARBA" id="ARBA00004141"/>
    </source>
</evidence>
<evidence type="ECO:0000256" key="5">
    <source>
        <dbReference type="ARBA" id="ARBA00022989"/>
    </source>
</evidence>
<evidence type="ECO:0000313" key="11">
    <source>
        <dbReference type="Proteomes" id="UP000308549"/>
    </source>
</evidence>
<evidence type="ECO:0000256" key="6">
    <source>
        <dbReference type="ARBA" id="ARBA00023136"/>
    </source>
</evidence>
<keyword evidence="7" id="KW-0479">Metal-binding</keyword>
<organism evidence="10 11">
    <name type="scientific">Salinomyces thailandicus</name>
    <dbReference type="NCBI Taxonomy" id="706561"/>
    <lineage>
        <taxon>Eukaryota</taxon>
        <taxon>Fungi</taxon>
        <taxon>Dikarya</taxon>
        <taxon>Ascomycota</taxon>
        <taxon>Pezizomycotina</taxon>
        <taxon>Dothideomycetes</taxon>
        <taxon>Dothideomycetidae</taxon>
        <taxon>Mycosphaerellales</taxon>
        <taxon>Teratosphaeriaceae</taxon>
        <taxon>Salinomyces</taxon>
    </lineage>
</organism>
<feature type="transmembrane region" description="Helical" evidence="9">
    <location>
        <begin position="217"/>
        <end position="237"/>
    </location>
</feature>
<dbReference type="InterPro" id="IPR008901">
    <property type="entry name" value="ACER"/>
</dbReference>
<dbReference type="PANTHER" id="PTHR46187">
    <property type="entry name" value="ALKALINE CERAMIDASE 3"/>
    <property type="match status" value="1"/>
</dbReference>
<evidence type="ECO:0000256" key="9">
    <source>
        <dbReference type="SAM" id="Phobius"/>
    </source>
</evidence>
<feature type="binding site" evidence="7">
    <location>
        <position position="30"/>
    </location>
    <ligand>
        <name>Ca(2+)</name>
        <dbReference type="ChEBI" id="CHEBI:29108"/>
    </ligand>
</feature>
<sequence>MVPWLPSIPYPPATDDGYWAPITSTLDWCEENYYATRYSAEIVNTLTNTLFIWLGFKGMHMCYAHDHDRIFFITFFGYVLVGSGSFAFHSTLKYPMQLVDELSMIYTTCLMFWATFEHKRAQPIPLLLAFFTIGLAVFITLYYHYLQDPTFHQNAYAILTALVLLRSMYVMELNIRPYFRHRHEANAEKQKSDTVSEAEKLEKTRQDRRDQVVIKQMWVMISFGLTVFLGGFAIWNLDNMYCSKLRRWRHELGLPWGIVLEGHGWWHLMTGLGAYFYIVWGVWLRHCLNGRSDEFEMTWPSWFSTPAVVRRRKPPSMGVKAMNGDAKKAR</sequence>
<dbReference type="GO" id="GO:0016811">
    <property type="term" value="F:hydrolase activity, acting on carbon-nitrogen (but not peptide) bonds, in linear amides"/>
    <property type="evidence" value="ECO:0007669"/>
    <property type="project" value="InterPro"/>
</dbReference>
<dbReference type="OrthoDB" id="187171at2759"/>
<evidence type="ECO:0000256" key="4">
    <source>
        <dbReference type="ARBA" id="ARBA00022801"/>
    </source>
</evidence>
<dbReference type="GO" id="GO:0046514">
    <property type="term" value="P:ceramide catabolic process"/>
    <property type="evidence" value="ECO:0007669"/>
    <property type="project" value="TreeGrafter"/>
</dbReference>
<keyword evidence="6 9" id="KW-0472">Membrane</keyword>
<feature type="binding site" evidence="7">
    <location>
        <position position="27"/>
    </location>
    <ligand>
        <name>Ca(2+)</name>
        <dbReference type="ChEBI" id="CHEBI:29108"/>
    </ligand>
</feature>
<dbReference type="AlphaFoldDB" id="A0A4U0U3P1"/>